<dbReference type="KEGG" id="tma:TM0003"/>
<gene>
    <name evidence="1" type="ordered locus">TM_0003</name>
</gene>
<dbReference type="EMBL" id="AE000512">
    <property type="protein sequence ID" value="AAD35097.1"/>
    <property type="molecule type" value="Genomic_DNA"/>
</dbReference>
<proteinExistence type="predicted"/>
<name>Q9WXL8_THEMA</name>
<accession>Q9WXL8</accession>
<reference evidence="1 2" key="1">
    <citation type="journal article" date="1999" name="Nature">
        <title>Evidence for lateral gene transfer between Archaea and Bacteria from genome sequence of Thermotoga maritima.</title>
        <authorList>
            <person name="Nelson K.E."/>
            <person name="Clayton R.A."/>
            <person name="Gill S.R."/>
            <person name="Gwinn M.L."/>
            <person name="Dodson R.J."/>
            <person name="Haft D.H."/>
            <person name="Hickey E.K."/>
            <person name="Peterson J.D."/>
            <person name="Nelson W.C."/>
            <person name="Ketchum K.A."/>
            <person name="McDonald L."/>
            <person name="Utterback T.R."/>
            <person name="Malek J.A."/>
            <person name="Linher K.D."/>
            <person name="Garrett M.M."/>
            <person name="Stewart A.M."/>
            <person name="Cotton M.D."/>
            <person name="Pratt M.S."/>
            <person name="Phillips C.A."/>
            <person name="Richardson D."/>
            <person name="Heidelberg J."/>
            <person name="Sutton G.G."/>
            <person name="Fleischmann R.D."/>
            <person name="White O."/>
            <person name="Salzberg S.L."/>
            <person name="Smith H.O."/>
            <person name="Venter J.C."/>
            <person name="Fraser C.M."/>
        </authorList>
    </citation>
    <scope>NUCLEOTIDE SEQUENCE [LARGE SCALE GENOMIC DNA]</scope>
    <source>
        <strain evidence="2">ATCC 43589 / DSM 3109 / JCM 10099 / NBRC 100826 / MSB8</strain>
    </source>
</reference>
<dbReference type="AlphaFoldDB" id="Q9WXL8"/>
<dbReference type="InParanoid" id="Q9WXL8"/>
<evidence type="ECO:0000313" key="1">
    <source>
        <dbReference type="EMBL" id="AAD35097.1"/>
    </source>
</evidence>
<dbReference type="Proteomes" id="UP000008183">
    <property type="component" value="Chromosome"/>
</dbReference>
<dbReference type="PIR" id="E72429">
    <property type="entry name" value="E72429"/>
</dbReference>
<sequence length="40" mass="4454">METVKAYEVEDIPAIGFNNSLEVWKLFPASSSRSTSSSFQ</sequence>
<keyword evidence="2" id="KW-1185">Reference proteome</keyword>
<evidence type="ECO:0000313" key="2">
    <source>
        <dbReference type="Proteomes" id="UP000008183"/>
    </source>
</evidence>
<dbReference type="EnsemblBacteria" id="AAD35097">
    <property type="protein sequence ID" value="AAD35097"/>
    <property type="gene ID" value="TM_0003"/>
</dbReference>
<organism evidence="1 2">
    <name type="scientific">Thermotoga maritima (strain ATCC 43589 / DSM 3109 / JCM 10099 / NBRC 100826 / MSB8)</name>
    <dbReference type="NCBI Taxonomy" id="243274"/>
    <lineage>
        <taxon>Bacteria</taxon>
        <taxon>Thermotogati</taxon>
        <taxon>Thermotogota</taxon>
        <taxon>Thermotogae</taxon>
        <taxon>Thermotogales</taxon>
        <taxon>Thermotogaceae</taxon>
        <taxon>Thermotoga</taxon>
    </lineage>
</organism>
<protein>
    <submittedName>
        <fullName evidence="1">Uncharacterized protein</fullName>
    </submittedName>
</protein>